<organism evidence="3 4">
    <name type="scientific">Jezberella montanilacus</name>
    <dbReference type="NCBI Taxonomy" id="323426"/>
    <lineage>
        <taxon>Bacteria</taxon>
        <taxon>Pseudomonadati</taxon>
        <taxon>Pseudomonadota</taxon>
        <taxon>Betaproteobacteria</taxon>
        <taxon>Burkholderiales</taxon>
        <taxon>Alcaligenaceae</taxon>
        <taxon>Jezberella</taxon>
    </lineage>
</organism>
<dbReference type="PANTHER" id="PTHR30203:SF33">
    <property type="entry name" value="BLR4455 PROTEIN"/>
    <property type="match status" value="1"/>
</dbReference>
<dbReference type="GO" id="GO:0005886">
    <property type="term" value="C:plasma membrane"/>
    <property type="evidence" value="ECO:0007669"/>
    <property type="project" value="UniProtKB-SubCell"/>
</dbReference>
<dbReference type="Gene3D" id="2.20.200.10">
    <property type="entry name" value="Outer membrane efflux proteins (OEP)"/>
    <property type="match status" value="1"/>
</dbReference>
<dbReference type="InterPro" id="IPR003423">
    <property type="entry name" value="OMP_efflux"/>
</dbReference>
<proteinExistence type="inferred from homology"/>
<keyword evidence="2" id="KW-0732">Signal</keyword>
<gene>
    <name evidence="3" type="ORF">BCM14_1749</name>
</gene>
<evidence type="ECO:0000313" key="3">
    <source>
        <dbReference type="EMBL" id="PRY98032.1"/>
    </source>
</evidence>
<evidence type="ECO:0000256" key="1">
    <source>
        <dbReference type="ARBA" id="ARBA00007613"/>
    </source>
</evidence>
<keyword evidence="2" id="KW-1134">Transmembrane beta strand</keyword>
<keyword evidence="2" id="KW-0564">Palmitate</keyword>
<name>A0A2T0XGJ8_9BURK</name>
<comment type="caution">
    <text evidence="3">The sequence shown here is derived from an EMBL/GenBank/DDBJ whole genome shotgun (WGS) entry which is preliminary data.</text>
</comment>
<dbReference type="EMBL" id="PVTV01000013">
    <property type="protein sequence ID" value="PRY98032.1"/>
    <property type="molecule type" value="Genomic_DNA"/>
</dbReference>
<dbReference type="NCBIfam" id="TIGR01845">
    <property type="entry name" value="outer_NodT"/>
    <property type="match status" value="1"/>
</dbReference>
<dbReference type="SUPFAM" id="SSF56954">
    <property type="entry name" value="Outer membrane efflux proteins (OEP)"/>
    <property type="match status" value="1"/>
</dbReference>
<comment type="subcellular location">
    <subcellularLocation>
        <location evidence="2">Cell membrane</location>
        <topology evidence="2">Lipid-anchor</topology>
    </subcellularLocation>
</comment>
<feature type="signal peptide" evidence="2">
    <location>
        <begin position="1"/>
        <end position="29"/>
    </location>
</feature>
<evidence type="ECO:0000313" key="4">
    <source>
        <dbReference type="Proteomes" id="UP000238308"/>
    </source>
</evidence>
<dbReference type="AlphaFoldDB" id="A0A2T0XGJ8"/>
<sequence>MKEMNNVKKLKLKSTRIMILSTLALGLTACSVGPDYVRTQTNAVSSFTRDVDSAAIQAGEPIATRVETDWWKAYQSEALNQVVDLALKNNPTIEAALANLKVAKANVRAQQGFFFPSVGAGYSGSRGNVGNYVSAPTSVVNGDSSYSLQTAQLSVGFTPDIFGLNRRQVESLKAQANSAQYQLDALKITVASNVIAAIMQEATLSEQFTAQQESVKLGLAQLVTARKLFSTGYFSRVDLANQESAYAATQQAGFAVKKALDQTRDLIAVLCGQYPSEALKLVELSAMKIPAHLPRAVPSQLVDQRPDVMAAEELVKAANAQIGVAVANMLPQFSIVAAMGGASNAINTLFAAGNPFWGVTGNLSQTVFDAGTLYFRKEAAEAATAQALAQYKATVLVAYQNVADTLYALEMDRQALDAALENEKALLAIATATKQQFDKGYAAEPAFQLVQQSYLSAKTARLQAQATYMGDTVALYQSLGGGWTRESSDAGAGKRD</sequence>
<keyword evidence="2" id="KW-0812">Transmembrane</keyword>
<dbReference type="Proteomes" id="UP000238308">
    <property type="component" value="Unassembled WGS sequence"/>
</dbReference>
<dbReference type="Pfam" id="PF02321">
    <property type="entry name" value="OEP"/>
    <property type="match status" value="2"/>
</dbReference>
<keyword evidence="2 3" id="KW-0449">Lipoprotein</keyword>
<dbReference type="OrthoDB" id="9770517at2"/>
<evidence type="ECO:0000256" key="2">
    <source>
        <dbReference type="RuleBase" id="RU362097"/>
    </source>
</evidence>
<dbReference type="Gene3D" id="1.20.1600.10">
    <property type="entry name" value="Outer membrane efflux proteins (OEP)"/>
    <property type="match status" value="1"/>
</dbReference>
<protein>
    <submittedName>
        <fullName evidence="3">NodT family efflux transporter outer membrane factor (OMF) lipoprotein</fullName>
    </submittedName>
</protein>
<keyword evidence="2" id="KW-0472">Membrane</keyword>
<feature type="chain" id="PRO_5015376455" evidence="2">
    <location>
        <begin position="30"/>
        <end position="496"/>
    </location>
</feature>
<comment type="similarity">
    <text evidence="1 2">Belongs to the outer membrane factor (OMF) (TC 1.B.17) family.</text>
</comment>
<reference evidence="3 4" key="1">
    <citation type="submission" date="2018-03" db="EMBL/GenBank/DDBJ databases">
        <title>Genomic Encyclopedia of Type Strains, Phase III (KMG-III): the genomes of soil and plant-associated and newly described type strains.</title>
        <authorList>
            <person name="Whitman W."/>
        </authorList>
    </citation>
    <scope>NUCLEOTIDE SEQUENCE [LARGE SCALE GENOMIC DNA]</scope>
    <source>
        <strain evidence="3 4">MWH-P2sevCIIIb</strain>
    </source>
</reference>
<dbReference type="PROSITE" id="PS51257">
    <property type="entry name" value="PROKAR_LIPOPROTEIN"/>
    <property type="match status" value="1"/>
</dbReference>
<dbReference type="GO" id="GO:0015562">
    <property type="term" value="F:efflux transmembrane transporter activity"/>
    <property type="evidence" value="ECO:0007669"/>
    <property type="project" value="InterPro"/>
</dbReference>
<accession>A0A2T0XGJ8</accession>
<dbReference type="InterPro" id="IPR010131">
    <property type="entry name" value="MdtP/NodT-like"/>
</dbReference>
<keyword evidence="4" id="KW-1185">Reference proteome</keyword>
<dbReference type="PANTHER" id="PTHR30203">
    <property type="entry name" value="OUTER MEMBRANE CATION EFFLUX PROTEIN"/>
    <property type="match status" value="1"/>
</dbReference>